<feature type="region of interest" description="Disordered" evidence="1">
    <location>
        <begin position="16"/>
        <end position="40"/>
    </location>
</feature>
<evidence type="ECO:0000313" key="3">
    <source>
        <dbReference type="Proteomes" id="UP000626109"/>
    </source>
</evidence>
<comment type="caution">
    <text evidence="2">The sequence shown here is derived from an EMBL/GenBank/DDBJ whole genome shotgun (WGS) entry which is preliminary data.</text>
</comment>
<dbReference type="AlphaFoldDB" id="A0A813LKD3"/>
<accession>A0A813LKD3</accession>
<organism evidence="2 3">
    <name type="scientific">Polarella glacialis</name>
    <name type="common">Dinoflagellate</name>
    <dbReference type="NCBI Taxonomy" id="89957"/>
    <lineage>
        <taxon>Eukaryota</taxon>
        <taxon>Sar</taxon>
        <taxon>Alveolata</taxon>
        <taxon>Dinophyceae</taxon>
        <taxon>Suessiales</taxon>
        <taxon>Suessiaceae</taxon>
        <taxon>Polarella</taxon>
    </lineage>
</organism>
<evidence type="ECO:0000313" key="2">
    <source>
        <dbReference type="EMBL" id="CAE8729955.1"/>
    </source>
</evidence>
<gene>
    <name evidence="2" type="ORF">PGLA2088_LOCUS45586</name>
</gene>
<sequence length="152" mass="16483">KSLAAGFVRRLRGMAGVQGASSSKGLRSTQNGSARNAPLPISNLNHLARSQLERFNLHDAMEECREDLSSQHRHRLTGSTKEPPRAEDLRKNPMAATPPALRTGHQPRARSSGSSVAGNCLRVPENIAIVTTTGTQLLKQQFTVLPLHATNF</sequence>
<evidence type="ECO:0000256" key="1">
    <source>
        <dbReference type="SAM" id="MobiDB-lite"/>
    </source>
</evidence>
<feature type="compositionally biased region" description="Polar residues" evidence="1">
    <location>
        <begin position="19"/>
        <end position="34"/>
    </location>
</feature>
<feature type="non-terminal residue" evidence="2">
    <location>
        <position position="152"/>
    </location>
</feature>
<protein>
    <submittedName>
        <fullName evidence="2">Uncharacterized protein</fullName>
    </submittedName>
</protein>
<dbReference type="Proteomes" id="UP000626109">
    <property type="component" value="Unassembled WGS sequence"/>
</dbReference>
<dbReference type="EMBL" id="CAJNNW010035771">
    <property type="protein sequence ID" value="CAE8729955.1"/>
    <property type="molecule type" value="Genomic_DNA"/>
</dbReference>
<reference evidence="2" key="1">
    <citation type="submission" date="2021-02" db="EMBL/GenBank/DDBJ databases">
        <authorList>
            <person name="Dougan E. K."/>
            <person name="Rhodes N."/>
            <person name="Thang M."/>
            <person name="Chan C."/>
        </authorList>
    </citation>
    <scope>NUCLEOTIDE SEQUENCE</scope>
</reference>
<name>A0A813LKD3_POLGL</name>
<proteinExistence type="predicted"/>
<feature type="compositionally biased region" description="Basic and acidic residues" evidence="1">
    <location>
        <begin position="82"/>
        <end position="91"/>
    </location>
</feature>
<feature type="region of interest" description="Disordered" evidence="1">
    <location>
        <begin position="64"/>
        <end position="117"/>
    </location>
</feature>